<gene>
    <name evidence="1" type="ORF">Cboi01_000473900</name>
</gene>
<evidence type="ECO:0000313" key="2">
    <source>
        <dbReference type="Proteomes" id="UP001165101"/>
    </source>
</evidence>
<accession>A0ACB5TZ67</accession>
<organism evidence="1 2">
    <name type="scientific">Candida boidinii</name>
    <name type="common">Yeast</name>
    <dbReference type="NCBI Taxonomy" id="5477"/>
    <lineage>
        <taxon>Eukaryota</taxon>
        <taxon>Fungi</taxon>
        <taxon>Dikarya</taxon>
        <taxon>Ascomycota</taxon>
        <taxon>Saccharomycotina</taxon>
        <taxon>Pichiomycetes</taxon>
        <taxon>Pichiales</taxon>
        <taxon>Pichiaceae</taxon>
        <taxon>Ogataea</taxon>
        <taxon>Ogataea/Candida clade</taxon>
    </lineage>
</organism>
<reference evidence="1" key="1">
    <citation type="submission" date="2023-04" db="EMBL/GenBank/DDBJ databases">
        <title>Candida boidinii NBRC 1967.</title>
        <authorList>
            <person name="Ichikawa N."/>
            <person name="Sato H."/>
            <person name="Tonouchi N."/>
        </authorList>
    </citation>
    <scope>NUCLEOTIDE SEQUENCE</scope>
    <source>
        <strain evidence="1">NBRC 1967</strain>
    </source>
</reference>
<name>A0ACB5TZ67_CANBO</name>
<comment type="caution">
    <text evidence="1">The sequence shown here is derived from an EMBL/GenBank/DDBJ whole genome shotgun (WGS) entry which is preliminary data.</text>
</comment>
<dbReference type="EMBL" id="BSXV01003204">
    <property type="protein sequence ID" value="GME97821.1"/>
    <property type="molecule type" value="Genomic_DNA"/>
</dbReference>
<sequence>MSYDKNDQENKMKFEVTDPLVTDIEPLGDDIESLRDPRLATAIWLKLLEHHLLENNGILDPNFQIPFSWNDWANLGDKLNPIPSYVRKVNDNFGKGGNLPEGQVDLLDLTCKEFKEYYKIEKDEFDIKCADMTNTERAENPRFPYQFKILDQLKGTFYFETRILWGASYVYNTLPAPRKVQFLGAGLGGSSVAVLTERDRLDRNPIISKRSGNLKDLYYKVVEKEAEIQKKSVKEILQQQLRLNDIVYQLRDTYNNDTNRQSIVNERELESEQSYLCKIDRNVQVLTPVPLTKDDFMWDTESKLNEIKHRIEELEKKENYNEYKSFDTILLKSMEIAIDMEKNREDGLPKFLDEAVESTGQGYHYDWRFFSGIHFTEDYRKANIARMGRAWLRFCNSSGIRSWIAFGSMLGWYRNGLMLPWDNDIDVQVTVESLYHLGRVHNTSLIVDASVEDNYASGINSYYLDIGGSFYSRTRGNGANSIDGRFIDTVSGSYIDITALAYTPEEKPGFDDNYRRIVDKDFDSKKDRDNKDEYYKELDEKMEATFKGKEIYHCRNNQYFSFEELSPMVPTFFEGVRAIVPHESEKILRRKR</sequence>
<proteinExistence type="predicted"/>
<keyword evidence="2" id="KW-1185">Reference proteome</keyword>
<protein>
    <submittedName>
        <fullName evidence="1">Unnamed protein product</fullName>
    </submittedName>
</protein>
<evidence type="ECO:0000313" key="1">
    <source>
        <dbReference type="EMBL" id="GME97821.1"/>
    </source>
</evidence>
<dbReference type="Proteomes" id="UP001165101">
    <property type="component" value="Unassembled WGS sequence"/>
</dbReference>